<organism evidence="2 3">
    <name type="scientific">Tothia fuscella</name>
    <dbReference type="NCBI Taxonomy" id="1048955"/>
    <lineage>
        <taxon>Eukaryota</taxon>
        <taxon>Fungi</taxon>
        <taxon>Dikarya</taxon>
        <taxon>Ascomycota</taxon>
        <taxon>Pezizomycotina</taxon>
        <taxon>Dothideomycetes</taxon>
        <taxon>Pleosporomycetidae</taxon>
        <taxon>Venturiales</taxon>
        <taxon>Cylindrosympodiaceae</taxon>
        <taxon>Tothia</taxon>
    </lineage>
</organism>
<protein>
    <submittedName>
        <fullName evidence="2">Uncharacterized protein</fullName>
    </submittedName>
</protein>
<evidence type="ECO:0000256" key="1">
    <source>
        <dbReference type="SAM" id="MobiDB-lite"/>
    </source>
</evidence>
<gene>
    <name evidence="2" type="ORF">EJ08DRAFT_701061</name>
</gene>
<reference evidence="2" key="1">
    <citation type="journal article" date="2020" name="Stud. Mycol.">
        <title>101 Dothideomycetes genomes: a test case for predicting lifestyles and emergence of pathogens.</title>
        <authorList>
            <person name="Haridas S."/>
            <person name="Albert R."/>
            <person name="Binder M."/>
            <person name="Bloem J."/>
            <person name="Labutti K."/>
            <person name="Salamov A."/>
            <person name="Andreopoulos B."/>
            <person name="Baker S."/>
            <person name="Barry K."/>
            <person name="Bills G."/>
            <person name="Bluhm B."/>
            <person name="Cannon C."/>
            <person name="Castanera R."/>
            <person name="Culley D."/>
            <person name="Daum C."/>
            <person name="Ezra D."/>
            <person name="Gonzalez J."/>
            <person name="Henrissat B."/>
            <person name="Kuo A."/>
            <person name="Liang C."/>
            <person name="Lipzen A."/>
            <person name="Lutzoni F."/>
            <person name="Magnuson J."/>
            <person name="Mondo S."/>
            <person name="Nolan M."/>
            <person name="Ohm R."/>
            <person name="Pangilinan J."/>
            <person name="Park H.-J."/>
            <person name="Ramirez L."/>
            <person name="Alfaro M."/>
            <person name="Sun H."/>
            <person name="Tritt A."/>
            <person name="Yoshinaga Y."/>
            <person name="Zwiers L.-H."/>
            <person name="Turgeon B."/>
            <person name="Goodwin S."/>
            <person name="Spatafora J."/>
            <person name="Crous P."/>
            <person name="Grigoriev I."/>
        </authorList>
    </citation>
    <scope>NUCLEOTIDE SEQUENCE</scope>
    <source>
        <strain evidence="2">CBS 130266</strain>
    </source>
</reference>
<evidence type="ECO:0000313" key="2">
    <source>
        <dbReference type="EMBL" id="KAF2423559.1"/>
    </source>
</evidence>
<feature type="compositionally biased region" description="Basic and acidic residues" evidence="1">
    <location>
        <begin position="147"/>
        <end position="159"/>
    </location>
</feature>
<name>A0A9P4NIV2_9PEZI</name>
<evidence type="ECO:0000313" key="3">
    <source>
        <dbReference type="Proteomes" id="UP000800235"/>
    </source>
</evidence>
<comment type="caution">
    <text evidence="2">The sequence shown here is derived from an EMBL/GenBank/DDBJ whole genome shotgun (WGS) entry which is preliminary data.</text>
</comment>
<accession>A0A9P4NIV2</accession>
<dbReference type="EMBL" id="MU007080">
    <property type="protein sequence ID" value="KAF2423559.1"/>
    <property type="molecule type" value="Genomic_DNA"/>
</dbReference>
<dbReference type="OrthoDB" id="3945900at2759"/>
<dbReference type="Proteomes" id="UP000800235">
    <property type="component" value="Unassembled WGS sequence"/>
</dbReference>
<keyword evidence="3" id="KW-1185">Reference proteome</keyword>
<sequence length="159" mass="18083">MPFFQSLKKYMLHILSCCDRDEPTIQIGYPTDFRRQDVTFEGLTEEQQAFIRNRARLDAAHPPSPITPFFQEQSMQEQTAAFHGFDRLKQHTRRLSAKVCNYGIVYRDDQAMGSEVMLRDQKVGLGFEDGFGRGEWPGRDSVTLGGSEREGSEKGSGRG</sequence>
<proteinExistence type="predicted"/>
<dbReference type="AlphaFoldDB" id="A0A9P4NIV2"/>
<feature type="region of interest" description="Disordered" evidence="1">
    <location>
        <begin position="129"/>
        <end position="159"/>
    </location>
</feature>